<evidence type="ECO:0000313" key="2">
    <source>
        <dbReference type="WBParaSite" id="SSLN_0000099201-mRNA-1"/>
    </source>
</evidence>
<protein>
    <submittedName>
        <fullName evidence="2">HDAC_interact domain-containing protein</fullName>
    </submittedName>
</protein>
<proteinExistence type="predicted"/>
<feature type="region of interest" description="Disordered" evidence="1">
    <location>
        <begin position="47"/>
        <end position="66"/>
    </location>
</feature>
<accession>A0A183S9Q5</accession>
<organism evidence="2">
    <name type="scientific">Schistocephalus solidus</name>
    <name type="common">Tapeworm</name>
    <dbReference type="NCBI Taxonomy" id="70667"/>
    <lineage>
        <taxon>Eukaryota</taxon>
        <taxon>Metazoa</taxon>
        <taxon>Spiralia</taxon>
        <taxon>Lophotrochozoa</taxon>
        <taxon>Platyhelminthes</taxon>
        <taxon>Cestoda</taxon>
        <taxon>Eucestoda</taxon>
        <taxon>Diphyllobothriidea</taxon>
        <taxon>Diphyllobothriidae</taxon>
        <taxon>Schistocephalus</taxon>
    </lineage>
</organism>
<feature type="compositionally biased region" description="Polar residues" evidence="1">
    <location>
        <begin position="49"/>
        <end position="62"/>
    </location>
</feature>
<reference evidence="2" key="1">
    <citation type="submission" date="2016-06" db="UniProtKB">
        <authorList>
            <consortium name="WormBaseParasite"/>
        </authorList>
    </citation>
    <scope>IDENTIFICATION</scope>
</reference>
<sequence length="130" mass="14746">LPPFTESYKYCEAMKCIDPILEKLKSCGRWRLCELLRKFDAFADKIINGTPSSSHDQSTTYSAEVDEDEADIDEGSVVTRYVMRREGIVSCAHAGFRATQRYIASQRPHPRSTLYQAIDSSVICSQEPFI</sequence>
<dbReference type="WBParaSite" id="SSLN_0000099201-mRNA-1">
    <property type="protein sequence ID" value="SSLN_0000099201-mRNA-1"/>
    <property type="gene ID" value="SSLN_0000099201"/>
</dbReference>
<dbReference type="AlphaFoldDB" id="A0A183S9Q5"/>
<evidence type="ECO:0000256" key="1">
    <source>
        <dbReference type="SAM" id="MobiDB-lite"/>
    </source>
</evidence>
<name>A0A183S9Q5_SCHSO</name>